<evidence type="ECO:0000256" key="1">
    <source>
        <dbReference type="SAM" id="MobiDB-lite"/>
    </source>
</evidence>
<reference evidence="3 4" key="1">
    <citation type="submission" date="2015-06" db="EMBL/GenBank/DDBJ databases">
        <title>Marinobacter subterrani, a genetically tractable neutrophilic iron-oxidizing strain isolated from the Soudan Iron Mine.</title>
        <authorList>
            <person name="Bonis B.M."/>
            <person name="Gralnick J.A."/>
        </authorList>
    </citation>
    <scope>NUCLEOTIDE SEQUENCE [LARGE SCALE GENOMIC DNA]</scope>
    <source>
        <strain evidence="3 4">JG233</strain>
    </source>
</reference>
<feature type="region of interest" description="Disordered" evidence="1">
    <location>
        <begin position="1"/>
        <end position="23"/>
    </location>
</feature>
<evidence type="ECO:0000256" key="2">
    <source>
        <dbReference type="SAM" id="Phobius"/>
    </source>
</evidence>
<comment type="caution">
    <text evidence="3">The sequence shown here is derived from an EMBL/GenBank/DDBJ whole genome shotgun (WGS) entry which is preliminary data.</text>
</comment>
<dbReference type="PATRIC" id="fig|1658765.3.peg.1242"/>
<protein>
    <submittedName>
        <fullName evidence="3">Uncharacterized protein</fullName>
    </submittedName>
</protein>
<feature type="transmembrane region" description="Helical" evidence="2">
    <location>
        <begin position="89"/>
        <end position="119"/>
    </location>
</feature>
<organism evidence="3 4">
    <name type="scientific">Marinobacter subterrani</name>
    <dbReference type="NCBI Taxonomy" id="1658765"/>
    <lineage>
        <taxon>Bacteria</taxon>
        <taxon>Pseudomonadati</taxon>
        <taxon>Pseudomonadota</taxon>
        <taxon>Gammaproteobacteria</taxon>
        <taxon>Pseudomonadales</taxon>
        <taxon>Marinobacteraceae</taxon>
        <taxon>Marinobacter</taxon>
    </lineage>
</organism>
<dbReference type="STRING" id="1658765.Msub_11254"/>
<dbReference type="Proteomes" id="UP000036102">
    <property type="component" value="Unassembled WGS sequence"/>
</dbReference>
<evidence type="ECO:0000313" key="3">
    <source>
        <dbReference type="EMBL" id="KMQ75055.1"/>
    </source>
</evidence>
<name>A0A0J7M1W1_9GAMM</name>
<accession>A0A0J7M1W1</accession>
<feature type="transmembrane region" description="Helical" evidence="2">
    <location>
        <begin position="131"/>
        <end position="164"/>
    </location>
</feature>
<keyword evidence="2" id="KW-0472">Membrane</keyword>
<gene>
    <name evidence="3" type="ORF">Msub_11254</name>
</gene>
<keyword evidence="2" id="KW-1133">Transmembrane helix</keyword>
<dbReference type="OrthoDB" id="6160351at2"/>
<keyword evidence="4" id="KW-1185">Reference proteome</keyword>
<keyword evidence="2" id="KW-0812">Transmembrane</keyword>
<proteinExistence type="predicted"/>
<evidence type="ECO:0000313" key="4">
    <source>
        <dbReference type="Proteomes" id="UP000036102"/>
    </source>
</evidence>
<dbReference type="AlphaFoldDB" id="A0A0J7M1W1"/>
<dbReference type="EMBL" id="LFBU01000001">
    <property type="protein sequence ID" value="KMQ75055.1"/>
    <property type="molecule type" value="Genomic_DNA"/>
</dbReference>
<sequence>MSENGQKDSHEKRGFRADKIRYLPESAKSRDRLGEDLQPVGDYAGINPYYRVCEDLEVVQHQYQNDPNGFSSGDWWWDQRQIRFLNGKAFIGLSALLLLIPYVWGGVVLVGGGILALYFADLVDIPKVLKFFWILFAGFAWIGVSFCILIKTMPWVMGGFALLLRPFDKLLGKLLDRSLESGESAFNRETGEVSFALSGNKKLTAPFEEFDAYVERVVQHGGIFYRLMFVHRYTGKQFSQTSISRIEPAREEVMALWDMLQRYMDVSQPLPDVPRLEPFRHLDPVTVEHDQRTGRDSRFWRDLDLESWKQGEGAEWLKRQVEYPWNKCTCRLTPQIGKISMDAYREKMASVKMGSDENGVR</sequence>
<dbReference type="RefSeq" id="WP_048495200.1">
    <property type="nucleotide sequence ID" value="NZ_LFBU01000001.1"/>
</dbReference>